<dbReference type="EMBL" id="CP147247">
    <property type="protein sequence ID" value="WYJ89085.1"/>
    <property type="molecule type" value="Genomic_DNA"/>
</dbReference>
<dbReference type="Proteomes" id="UP000195141">
    <property type="component" value="Chromosome"/>
</dbReference>
<dbReference type="Pfam" id="PF10004">
    <property type="entry name" value="DUF2247"/>
    <property type="match status" value="1"/>
</dbReference>
<dbReference type="AlphaFoldDB" id="A0A242KEQ2"/>
<reference evidence="1" key="1">
    <citation type="submission" date="2017-05" db="EMBL/GenBank/DDBJ databases">
        <title>The Genome Sequence of Enterococcus sp. 9E7_DIV0242.</title>
        <authorList>
            <consortium name="The Broad Institute Genomics Platform"/>
            <consortium name="The Broad Institute Genomic Center for Infectious Diseases"/>
            <person name="Earl A."/>
            <person name="Manson A."/>
            <person name="Schwartman J."/>
            <person name="Gilmore M."/>
            <person name="Abouelleil A."/>
            <person name="Cao P."/>
            <person name="Chapman S."/>
            <person name="Cusick C."/>
            <person name="Shea T."/>
            <person name="Young S."/>
            <person name="Neafsey D."/>
            <person name="Nusbaum C."/>
            <person name="Birren B."/>
        </authorList>
    </citation>
    <scope>NUCLEOTIDE SEQUENCE [LARGE SCALE GENOMIC DNA]</scope>
    <source>
        <strain evidence="1">9E7_DIV0242</strain>
    </source>
</reference>
<protein>
    <recommendedName>
        <fullName evidence="4">DUF2247 domain-containing protein</fullName>
    </recommendedName>
</protein>
<dbReference type="InterPro" id="IPR016630">
    <property type="entry name" value="UCP015278"/>
</dbReference>
<evidence type="ECO:0000313" key="1">
    <source>
        <dbReference type="EMBL" id="OTP19020.1"/>
    </source>
</evidence>
<evidence type="ECO:0000313" key="3">
    <source>
        <dbReference type="Proteomes" id="UP000195141"/>
    </source>
</evidence>
<reference evidence="2" key="3">
    <citation type="submission" date="2024-03" db="EMBL/GenBank/DDBJ databases">
        <title>The Genome Sequence of Enterococcus sp. DIV0242b.</title>
        <authorList>
            <consortium name="The Broad Institute Genomics Platform"/>
            <consortium name="The Broad Institute Microbial Omics Core"/>
            <consortium name="The Broad Institute Genomic Center for Infectious Diseases"/>
            <person name="Earl A."/>
            <person name="Manson A."/>
            <person name="Gilmore M."/>
            <person name="Schwartman J."/>
            <person name="Shea T."/>
            <person name="Abouelleil A."/>
            <person name="Cao P."/>
            <person name="Chapman S."/>
            <person name="Cusick C."/>
            <person name="Young S."/>
            <person name="Neafsey D."/>
            <person name="Nusbaum C."/>
            <person name="Birren B."/>
        </authorList>
    </citation>
    <scope>NUCLEOTIDE SEQUENCE</scope>
    <source>
        <strain evidence="2">9E7_DIV0242</strain>
    </source>
</reference>
<organism evidence="1">
    <name type="scientific">Candidatus Enterococcus clewellii</name>
    <dbReference type="NCBI Taxonomy" id="1834193"/>
    <lineage>
        <taxon>Bacteria</taxon>
        <taxon>Bacillati</taxon>
        <taxon>Bacillota</taxon>
        <taxon>Bacilli</taxon>
        <taxon>Lactobacillales</taxon>
        <taxon>Enterococcaceae</taxon>
        <taxon>Enterococcus</taxon>
    </lineage>
</organism>
<sequence length="168" mass="20016">MKLADFRKRGLKYSWKTIYVGITQFFLTEEAISDYAVELMEKGDDSEIICDLAWQVDSNDLDQVLSDIKNSFFPNLKVEEIKQEERKLRLIHLTDLKEKNLDEKELLEEITKFYDDHDYPEEMASFIPYMPQEFASTNQDMVNRFYDFLRSEKTKLISELKGNCEQIR</sequence>
<accession>A0A242KEQ2</accession>
<gene>
    <name evidence="2" type="ORF">A5888_000804</name>
    <name evidence="1" type="ORF">A5888_000834</name>
</gene>
<evidence type="ECO:0008006" key="4">
    <source>
        <dbReference type="Google" id="ProtNLM"/>
    </source>
</evidence>
<keyword evidence="3" id="KW-1185">Reference proteome</keyword>
<name>A0A242KEQ2_9ENTE</name>
<dbReference type="RefSeq" id="WP_086347934.1">
    <property type="nucleotide sequence ID" value="NZ_CP147247.1"/>
</dbReference>
<dbReference type="PIRSF" id="PIRSF015278">
    <property type="entry name" value="UCP015278"/>
    <property type="match status" value="1"/>
</dbReference>
<reference evidence="2" key="2">
    <citation type="submission" date="2017-05" db="EMBL/GenBank/DDBJ databases">
        <authorList>
            <consortium name="The Broad Institute Genomics Platform"/>
            <consortium name="The Broad Institute Genomic Center for Infectious Diseases"/>
            <person name="Earl A."/>
            <person name="Manson A."/>
            <person name="Schwartman J."/>
            <person name="Gilmore M."/>
            <person name="Abouelleil A."/>
            <person name="Cao P."/>
            <person name="Chapman S."/>
            <person name="Cusick C."/>
            <person name="Shea T."/>
            <person name="Young S."/>
            <person name="Neafsey D."/>
            <person name="Nusbaum C."/>
            <person name="Birren B."/>
        </authorList>
    </citation>
    <scope>NUCLEOTIDE SEQUENCE</scope>
    <source>
        <strain evidence="2">9E7_DIV0242</strain>
    </source>
</reference>
<proteinExistence type="predicted"/>
<dbReference type="EMBL" id="NGMM01000001">
    <property type="protein sequence ID" value="OTP19020.1"/>
    <property type="molecule type" value="Genomic_DNA"/>
</dbReference>
<dbReference type="OrthoDB" id="2882291at2"/>
<evidence type="ECO:0000313" key="2">
    <source>
        <dbReference type="EMBL" id="WYJ89085.1"/>
    </source>
</evidence>